<dbReference type="Proteomes" id="UP000007305">
    <property type="component" value="Chromosome 7"/>
</dbReference>
<organism evidence="3 4">
    <name type="scientific">Zea mays</name>
    <name type="common">Maize</name>
    <dbReference type="NCBI Taxonomy" id="4577"/>
    <lineage>
        <taxon>Eukaryota</taxon>
        <taxon>Viridiplantae</taxon>
        <taxon>Streptophyta</taxon>
        <taxon>Embryophyta</taxon>
        <taxon>Tracheophyta</taxon>
        <taxon>Spermatophyta</taxon>
        <taxon>Magnoliopsida</taxon>
        <taxon>Liliopsida</taxon>
        <taxon>Poales</taxon>
        <taxon>Poaceae</taxon>
        <taxon>PACMAD clade</taxon>
        <taxon>Panicoideae</taxon>
        <taxon>Andropogonodae</taxon>
        <taxon>Andropogoneae</taxon>
        <taxon>Tripsacinae</taxon>
        <taxon>Zea</taxon>
    </lineage>
</organism>
<evidence type="ECO:0000256" key="2">
    <source>
        <dbReference type="SAM" id="MobiDB-lite"/>
    </source>
</evidence>
<feature type="compositionally biased region" description="Basic residues" evidence="2">
    <location>
        <begin position="179"/>
        <end position="188"/>
    </location>
</feature>
<keyword evidence="4" id="KW-1185">Reference proteome</keyword>
<accession>A0A804QB03</accession>
<feature type="region of interest" description="Disordered" evidence="2">
    <location>
        <begin position="140"/>
        <end position="248"/>
    </location>
</feature>
<dbReference type="Gene3D" id="3.40.50.1820">
    <property type="entry name" value="alpha/beta hydrolase"/>
    <property type="match status" value="1"/>
</dbReference>
<proteinExistence type="evidence at protein level"/>
<feature type="compositionally biased region" description="Basic and acidic residues" evidence="2">
    <location>
        <begin position="220"/>
        <end position="239"/>
    </location>
</feature>
<reference evidence="3" key="2">
    <citation type="submission" date="2019-07" db="EMBL/GenBank/DDBJ databases">
        <authorList>
            <person name="Seetharam A."/>
            <person name="Woodhouse M."/>
            <person name="Cannon E."/>
        </authorList>
    </citation>
    <scope>NUCLEOTIDE SEQUENCE [LARGE SCALE GENOMIC DNA]</scope>
    <source>
        <strain evidence="3">cv. B73</strain>
    </source>
</reference>
<keyword evidence="5" id="KW-1267">Proteomics identification</keyword>
<reference evidence="3" key="3">
    <citation type="submission" date="2021-05" db="UniProtKB">
        <authorList>
            <consortium name="EnsemblPlants"/>
        </authorList>
    </citation>
    <scope>IDENTIFICATION</scope>
    <source>
        <strain evidence="3">cv. B73</strain>
    </source>
</reference>
<dbReference type="Pfam" id="PF00450">
    <property type="entry name" value="Peptidase_S10"/>
    <property type="match status" value="1"/>
</dbReference>
<dbReference type="PANTHER" id="PTHR11802:SF220">
    <property type="entry name" value="CARBOXYPEPTIDASE"/>
    <property type="match status" value="1"/>
</dbReference>
<sequence length="467" mass="52373">MLRLRHLRATARALQAPAERWEGGGQDQGAARPAAARQVRPVLRVRDGERGARSRALLLLRRVSRRRGLQAAHPVAQWRAGVLVAGIRGDDGARPVPCQPRRRDAEREQARLEQSGKRDLPGVAGGRRVLLLEGRRRLQDRRRQEDRRGHVHLPGELAGEVPRLQGPRAVRGGGELRRPLRPAGRHRRHADEPPPPRPADAHQPPRHLPWQPVAGSVPLREGEAGVHVEPRRDLRRGVGEHPPQLQLPPRPVLLQRIGAHVRGREDGLLQPLRSGLPPVAQRNLLLQQPHEKRARSILQYTDTEVLQLIPVCQLPGYDPCSDHYVRSYLNSVEVQEALHARIRNWSACMPNLVWNDSPAFMVPTIRYLVDCGLRVWIYSGDFDSICSLTATRYSVKDLNLAVTKKWGPWYTPNGEVGGFVQQYQGGFTLASVRAAGHMVPTFQPERALVLLRAFLRNTLPPADIVTN</sequence>
<gene>
    <name evidence="3" type="primary">LOC100383183</name>
</gene>
<dbReference type="SUPFAM" id="SSF53474">
    <property type="entry name" value="alpha/beta-Hydrolases"/>
    <property type="match status" value="1"/>
</dbReference>
<dbReference type="EnsemblPlants" id="Zm00001eb315270_T007">
    <property type="protein sequence ID" value="Zm00001eb315270_P007"/>
    <property type="gene ID" value="Zm00001eb315270"/>
</dbReference>
<evidence type="ECO:0000313" key="4">
    <source>
        <dbReference type="Proteomes" id="UP000007305"/>
    </source>
</evidence>
<evidence type="ECO:0007829" key="5">
    <source>
        <dbReference type="PeptideAtlas" id="A0A804QB03"/>
    </source>
</evidence>
<dbReference type="GO" id="GO:0006508">
    <property type="term" value="P:proteolysis"/>
    <property type="evidence" value="ECO:0007669"/>
    <property type="project" value="InterPro"/>
</dbReference>
<feature type="region of interest" description="Disordered" evidence="2">
    <location>
        <begin position="18"/>
        <end position="37"/>
    </location>
</feature>
<dbReference type="GO" id="GO:0004185">
    <property type="term" value="F:serine-type carboxypeptidase activity"/>
    <property type="evidence" value="ECO:0007669"/>
    <property type="project" value="InterPro"/>
</dbReference>
<protein>
    <recommendedName>
        <fullName evidence="6">Serine carboxypeptidase-like 34</fullName>
    </recommendedName>
</protein>
<dbReference type="OrthoDB" id="443318at2759"/>
<dbReference type="AlphaFoldDB" id="A0A804QB03"/>
<dbReference type="InterPro" id="IPR001563">
    <property type="entry name" value="Peptidase_S10"/>
</dbReference>
<reference evidence="4" key="1">
    <citation type="submission" date="2015-12" db="EMBL/GenBank/DDBJ databases">
        <title>Update maize B73 reference genome by single molecule sequencing technologies.</title>
        <authorList>
            <consortium name="Maize Genome Sequencing Project"/>
            <person name="Ware D."/>
        </authorList>
    </citation>
    <scope>NUCLEOTIDE SEQUENCE [LARGE SCALE GENOMIC DNA]</scope>
    <source>
        <strain evidence="4">cv. B73</strain>
    </source>
</reference>
<dbReference type="PANTHER" id="PTHR11802">
    <property type="entry name" value="SERINE PROTEASE FAMILY S10 SERINE CARBOXYPEPTIDASE"/>
    <property type="match status" value="1"/>
</dbReference>
<name>A0A804QB03_MAIZE</name>
<feature type="compositionally biased region" description="Low complexity" evidence="2">
    <location>
        <begin position="28"/>
        <end position="37"/>
    </location>
</feature>
<dbReference type="InterPro" id="IPR029058">
    <property type="entry name" value="AB_hydrolase_fold"/>
</dbReference>
<comment type="similarity">
    <text evidence="1">Belongs to the peptidase S10 family.</text>
</comment>
<evidence type="ECO:0000256" key="1">
    <source>
        <dbReference type="ARBA" id="ARBA00009431"/>
    </source>
</evidence>
<evidence type="ECO:0008006" key="6">
    <source>
        <dbReference type="Google" id="ProtNLM"/>
    </source>
</evidence>
<evidence type="ECO:0000313" key="3">
    <source>
        <dbReference type="EnsemblPlants" id="Zm00001eb315270_P007"/>
    </source>
</evidence>
<dbReference type="Gramene" id="Zm00001eb315270_T007">
    <property type="protein sequence ID" value="Zm00001eb315270_P007"/>
    <property type="gene ID" value="Zm00001eb315270"/>
</dbReference>